<name>A0A6B0UNY5_IXORI</name>
<organism evidence="2">
    <name type="scientific">Ixodes ricinus</name>
    <name type="common">Common tick</name>
    <name type="synonym">Acarus ricinus</name>
    <dbReference type="NCBI Taxonomy" id="34613"/>
    <lineage>
        <taxon>Eukaryota</taxon>
        <taxon>Metazoa</taxon>
        <taxon>Ecdysozoa</taxon>
        <taxon>Arthropoda</taxon>
        <taxon>Chelicerata</taxon>
        <taxon>Arachnida</taxon>
        <taxon>Acari</taxon>
        <taxon>Parasitiformes</taxon>
        <taxon>Ixodida</taxon>
        <taxon>Ixodoidea</taxon>
        <taxon>Ixodidae</taxon>
        <taxon>Ixodinae</taxon>
        <taxon>Ixodes</taxon>
    </lineage>
</organism>
<sequence length="123" mass="12700">MRGGQEEATASPGGAATAAPFILAGGEREESGRACCTWLGPGRDDAAVLVGLAHGDPRSVPPARFRSRTAETASPGHTGLVYDYPGLVPQRDSGCDSPEQLEYAAPAWEGRSAALDTDADCEL</sequence>
<proteinExistence type="predicted"/>
<evidence type="ECO:0000256" key="1">
    <source>
        <dbReference type="SAM" id="MobiDB-lite"/>
    </source>
</evidence>
<accession>A0A6B0UNY5</accession>
<feature type="region of interest" description="Disordered" evidence="1">
    <location>
        <begin position="57"/>
        <end position="85"/>
    </location>
</feature>
<reference evidence="2" key="1">
    <citation type="submission" date="2019-12" db="EMBL/GenBank/DDBJ databases">
        <title>An insight into the sialome of adult female Ixodes ricinus ticks feeding for 6 days.</title>
        <authorList>
            <person name="Perner J."/>
            <person name="Ribeiro J.M.C."/>
        </authorList>
    </citation>
    <scope>NUCLEOTIDE SEQUENCE</scope>
    <source>
        <strain evidence="2">Semi-engorged</strain>
        <tissue evidence="2">Salivary glands</tissue>
    </source>
</reference>
<dbReference type="AlphaFoldDB" id="A0A6B0UNY5"/>
<evidence type="ECO:0000313" key="2">
    <source>
        <dbReference type="EMBL" id="MXU91529.1"/>
    </source>
</evidence>
<dbReference type="EMBL" id="GIFC01009446">
    <property type="protein sequence ID" value="MXU91529.1"/>
    <property type="molecule type" value="Transcribed_RNA"/>
</dbReference>
<protein>
    <submittedName>
        <fullName evidence="2">Uncharacterized protein</fullName>
    </submittedName>
</protein>
<feature type="region of interest" description="Disordered" evidence="1">
    <location>
        <begin position="1"/>
        <end position="24"/>
    </location>
</feature>
<feature type="compositionally biased region" description="Low complexity" evidence="1">
    <location>
        <begin position="1"/>
        <end position="20"/>
    </location>
</feature>